<accession>A0A1D1XYY1</accession>
<evidence type="ECO:0000313" key="9">
    <source>
        <dbReference type="EMBL" id="JAT47606.1"/>
    </source>
</evidence>
<organism evidence="9">
    <name type="scientific">Anthurium amnicola</name>
    <dbReference type="NCBI Taxonomy" id="1678845"/>
    <lineage>
        <taxon>Eukaryota</taxon>
        <taxon>Viridiplantae</taxon>
        <taxon>Streptophyta</taxon>
        <taxon>Embryophyta</taxon>
        <taxon>Tracheophyta</taxon>
        <taxon>Spermatophyta</taxon>
        <taxon>Magnoliopsida</taxon>
        <taxon>Liliopsida</taxon>
        <taxon>Araceae</taxon>
        <taxon>Pothoideae</taxon>
        <taxon>Potheae</taxon>
        <taxon>Anthurium</taxon>
    </lineage>
</organism>
<dbReference type="InterPro" id="IPR007274">
    <property type="entry name" value="Cop_transporter"/>
</dbReference>
<keyword evidence="3 7" id="KW-0187">Copper transport</keyword>
<feature type="region of interest" description="Disordered" evidence="8">
    <location>
        <begin position="63"/>
        <end position="100"/>
    </location>
</feature>
<dbReference type="AlphaFoldDB" id="A0A1D1XYY1"/>
<dbReference type="EMBL" id="GDJX01020330">
    <property type="protein sequence ID" value="JAT47606.1"/>
    <property type="molecule type" value="Transcribed_RNA"/>
</dbReference>
<dbReference type="PANTHER" id="PTHR12483:SF117">
    <property type="entry name" value="COPPER TRANSPORTER 3"/>
    <property type="match status" value="1"/>
</dbReference>
<feature type="transmembrane region" description="Helical" evidence="7">
    <location>
        <begin position="133"/>
        <end position="156"/>
    </location>
</feature>
<evidence type="ECO:0000256" key="1">
    <source>
        <dbReference type="ARBA" id="ARBA00006921"/>
    </source>
</evidence>
<comment type="similarity">
    <text evidence="1 7">Belongs to the copper transporter (Ctr) (TC 1.A.56) family. SLC31A subfamily.</text>
</comment>
<evidence type="ECO:0000256" key="2">
    <source>
        <dbReference type="ARBA" id="ARBA00022692"/>
    </source>
</evidence>
<keyword evidence="4 7" id="KW-1133">Transmembrane helix</keyword>
<reference evidence="9" key="1">
    <citation type="submission" date="2015-07" db="EMBL/GenBank/DDBJ databases">
        <title>Transcriptome Assembly of Anthurium amnicola.</title>
        <authorList>
            <person name="Suzuki J."/>
        </authorList>
    </citation>
    <scope>NUCLEOTIDE SEQUENCE</scope>
</reference>
<keyword evidence="7" id="KW-0813">Transport</keyword>
<evidence type="ECO:0000256" key="3">
    <source>
        <dbReference type="ARBA" id="ARBA00022796"/>
    </source>
</evidence>
<dbReference type="GO" id="GO:0005375">
    <property type="term" value="F:copper ion transmembrane transporter activity"/>
    <property type="evidence" value="ECO:0007669"/>
    <property type="project" value="UniProtKB-UniRule"/>
</dbReference>
<gene>
    <name evidence="9" type="primary">COPT6_1</name>
    <name evidence="9" type="ORF">g.355</name>
</gene>
<dbReference type="GO" id="GO:0005886">
    <property type="term" value="C:plasma membrane"/>
    <property type="evidence" value="ECO:0007669"/>
    <property type="project" value="TreeGrafter"/>
</dbReference>
<comment type="subcellular location">
    <subcellularLocation>
        <location evidence="7">Membrane</location>
        <topology evidence="7">Multi-pass membrane protein</topology>
    </subcellularLocation>
</comment>
<feature type="non-terminal residue" evidence="9">
    <location>
        <position position="1"/>
    </location>
</feature>
<keyword evidence="2 7" id="KW-0812">Transmembrane</keyword>
<name>A0A1D1XYY1_9ARAE</name>
<keyword evidence="7" id="KW-0406">Ion transport</keyword>
<dbReference type="Pfam" id="PF04145">
    <property type="entry name" value="Ctr"/>
    <property type="match status" value="1"/>
</dbReference>
<evidence type="ECO:0000256" key="5">
    <source>
        <dbReference type="ARBA" id="ARBA00023008"/>
    </source>
</evidence>
<sequence length="246" mass="25807">RNAPRRRIPCLGGTHAHLRVAVWGIGSTVRQRLFYGLFSQLTPSLLQWAFVSVAVHYEPSRPISSPASGEMQGGGAHHGEMMGGMDMSPPTPMAMPPPGDPGMHMMGGMDMTFFWGKDVQVLFSGWPGHRHGVLPYLLALLAVFALAVLVESLSYAARRLSRSSSSPPPTSMAAGLAQAAVHAVRVGLAYLVMLAVMSFNGGVLIAAVAGHALGFFLFGSGAFATGGPAGEAAHAPPIRPNSEDKP</sequence>
<keyword evidence="5 7" id="KW-0186">Copper</keyword>
<proteinExistence type="inferred from homology"/>
<keyword evidence="6 7" id="KW-0472">Membrane</keyword>
<protein>
    <recommendedName>
        <fullName evidence="7">Copper transport protein</fullName>
    </recommendedName>
</protein>
<dbReference type="PANTHER" id="PTHR12483">
    <property type="entry name" value="SOLUTE CARRIER FAMILY 31 COPPER TRANSPORTERS"/>
    <property type="match status" value="1"/>
</dbReference>
<evidence type="ECO:0000256" key="6">
    <source>
        <dbReference type="ARBA" id="ARBA00023136"/>
    </source>
</evidence>
<evidence type="ECO:0000256" key="4">
    <source>
        <dbReference type="ARBA" id="ARBA00022989"/>
    </source>
</evidence>
<feature type="compositionally biased region" description="Pro residues" evidence="8">
    <location>
        <begin position="89"/>
        <end position="100"/>
    </location>
</feature>
<evidence type="ECO:0000256" key="7">
    <source>
        <dbReference type="RuleBase" id="RU367022"/>
    </source>
</evidence>
<evidence type="ECO:0000256" key="8">
    <source>
        <dbReference type="SAM" id="MobiDB-lite"/>
    </source>
</evidence>